<evidence type="ECO:0000313" key="3">
    <source>
        <dbReference type="Proteomes" id="UP001596053"/>
    </source>
</evidence>
<organism evidence="2 3">
    <name type="scientific">Bosea eneae</name>
    <dbReference type="NCBI Taxonomy" id="151454"/>
    <lineage>
        <taxon>Bacteria</taxon>
        <taxon>Pseudomonadati</taxon>
        <taxon>Pseudomonadota</taxon>
        <taxon>Alphaproteobacteria</taxon>
        <taxon>Hyphomicrobiales</taxon>
        <taxon>Boseaceae</taxon>
        <taxon>Bosea</taxon>
    </lineage>
</organism>
<keyword evidence="3" id="KW-1185">Reference proteome</keyword>
<protein>
    <submittedName>
        <fullName evidence="2">Uncharacterized protein</fullName>
    </submittedName>
</protein>
<accession>A0ABW0J039</accession>
<reference evidence="3" key="1">
    <citation type="journal article" date="2019" name="Int. J. Syst. Evol. Microbiol.">
        <title>The Global Catalogue of Microorganisms (GCM) 10K type strain sequencing project: providing services to taxonomists for standard genome sequencing and annotation.</title>
        <authorList>
            <consortium name="The Broad Institute Genomics Platform"/>
            <consortium name="The Broad Institute Genome Sequencing Center for Infectious Disease"/>
            <person name="Wu L."/>
            <person name="Ma J."/>
        </authorList>
    </citation>
    <scope>NUCLEOTIDE SEQUENCE [LARGE SCALE GENOMIC DNA]</scope>
    <source>
        <strain evidence="3">NCAIM B.01391</strain>
    </source>
</reference>
<dbReference type="EMBL" id="JBHSLW010000043">
    <property type="protein sequence ID" value="MFC5422655.1"/>
    <property type="molecule type" value="Genomic_DNA"/>
</dbReference>
<evidence type="ECO:0000313" key="2">
    <source>
        <dbReference type="EMBL" id="MFC5422655.1"/>
    </source>
</evidence>
<comment type="caution">
    <text evidence="2">The sequence shown here is derived from an EMBL/GenBank/DDBJ whole genome shotgun (WGS) entry which is preliminary data.</text>
</comment>
<dbReference type="RefSeq" id="WP_377800899.1">
    <property type="nucleotide sequence ID" value="NZ_JBHSLW010000043.1"/>
</dbReference>
<name>A0ABW0J039_9HYPH</name>
<sequence length="123" mass="13192">MFQDTTHIMRKIAVSFGILLVCLICAQSVVTAVDLAQHATEMPHNPSSIAGFVVFNKAIDSQDDSSGSVAENAIHAHVGDQSESQTSMAFSVVCCRVELVCIRVPDDSLADGECPELYRPPKA</sequence>
<feature type="chain" id="PRO_5047185919" evidence="1">
    <location>
        <begin position="33"/>
        <end position="123"/>
    </location>
</feature>
<proteinExistence type="predicted"/>
<dbReference type="Proteomes" id="UP001596053">
    <property type="component" value="Unassembled WGS sequence"/>
</dbReference>
<keyword evidence="1" id="KW-0732">Signal</keyword>
<feature type="signal peptide" evidence="1">
    <location>
        <begin position="1"/>
        <end position="32"/>
    </location>
</feature>
<evidence type="ECO:0000256" key="1">
    <source>
        <dbReference type="SAM" id="SignalP"/>
    </source>
</evidence>
<gene>
    <name evidence="2" type="ORF">ACFPOB_24130</name>
</gene>